<keyword evidence="2" id="KW-1185">Reference proteome</keyword>
<evidence type="ECO:0000313" key="1">
    <source>
        <dbReference type="EMBL" id="KAK9129454.1"/>
    </source>
</evidence>
<gene>
    <name evidence="1" type="ORF">Sjap_009941</name>
</gene>
<name>A0AAP0J8P0_9MAGN</name>
<accession>A0AAP0J8P0</accession>
<dbReference type="Proteomes" id="UP001417504">
    <property type="component" value="Unassembled WGS sequence"/>
</dbReference>
<organism evidence="1 2">
    <name type="scientific">Stephania japonica</name>
    <dbReference type="NCBI Taxonomy" id="461633"/>
    <lineage>
        <taxon>Eukaryota</taxon>
        <taxon>Viridiplantae</taxon>
        <taxon>Streptophyta</taxon>
        <taxon>Embryophyta</taxon>
        <taxon>Tracheophyta</taxon>
        <taxon>Spermatophyta</taxon>
        <taxon>Magnoliopsida</taxon>
        <taxon>Ranunculales</taxon>
        <taxon>Menispermaceae</taxon>
        <taxon>Menispermoideae</taxon>
        <taxon>Cissampelideae</taxon>
        <taxon>Stephania</taxon>
    </lineage>
</organism>
<dbReference type="AlphaFoldDB" id="A0AAP0J8P0"/>
<reference evidence="1 2" key="1">
    <citation type="submission" date="2024-01" db="EMBL/GenBank/DDBJ databases">
        <title>Genome assemblies of Stephania.</title>
        <authorList>
            <person name="Yang L."/>
        </authorList>
    </citation>
    <scope>NUCLEOTIDE SEQUENCE [LARGE SCALE GENOMIC DNA]</scope>
    <source>
        <strain evidence="1">QJT</strain>
        <tissue evidence="1">Leaf</tissue>
    </source>
</reference>
<evidence type="ECO:0000313" key="2">
    <source>
        <dbReference type="Proteomes" id="UP001417504"/>
    </source>
</evidence>
<dbReference type="EMBL" id="JBBNAE010000004">
    <property type="protein sequence ID" value="KAK9129454.1"/>
    <property type="molecule type" value="Genomic_DNA"/>
</dbReference>
<protein>
    <submittedName>
        <fullName evidence="1">Uncharacterized protein</fullName>
    </submittedName>
</protein>
<proteinExistence type="predicted"/>
<sequence>MLRGFVFRSLFADDVGVEFSVKLLLQLMHQNKYITCQKVKFQEAREEKKRRLEQPRGSVTRVLNNHIWSINYVTPKKRRECQTRKEKGMQHARCDGANGNVIGEQHPLSSLASLIGVFDQSRITYESTQASATLSLSPLAKINRLSRSPILSHPKTGIKKLIKSKMAHAGVIPGERSAHRGSSSQMAFVAEPSSAELADSAHENEKEERAVLLFFSSKYSSSSNELELTEMTILQDKLQDKLKRLVTAVRGRDVIIEKLQADVKKNTRLCCCA</sequence>
<comment type="caution">
    <text evidence="1">The sequence shown here is derived from an EMBL/GenBank/DDBJ whole genome shotgun (WGS) entry which is preliminary data.</text>
</comment>